<organism evidence="1 2">
    <name type="scientific">Corynebacterium matruchotii ATCC 33806</name>
    <dbReference type="NCBI Taxonomy" id="566549"/>
    <lineage>
        <taxon>Bacteria</taxon>
        <taxon>Bacillati</taxon>
        <taxon>Actinomycetota</taxon>
        <taxon>Actinomycetes</taxon>
        <taxon>Mycobacteriales</taxon>
        <taxon>Corynebacteriaceae</taxon>
        <taxon>Corynebacterium</taxon>
    </lineage>
</organism>
<gene>
    <name evidence="1" type="ORF">CORMATOL_02087</name>
</gene>
<proteinExistence type="predicted"/>
<protein>
    <submittedName>
        <fullName evidence="1">Uncharacterized protein</fullName>
    </submittedName>
</protein>
<name>C0E512_9CORY</name>
<evidence type="ECO:0000313" key="1">
    <source>
        <dbReference type="EMBL" id="EEG26385.1"/>
    </source>
</evidence>
<evidence type="ECO:0000313" key="2">
    <source>
        <dbReference type="Proteomes" id="UP000006247"/>
    </source>
</evidence>
<dbReference type="EMBL" id="ACEB01000030">
    <property type="protein sequence ID" value="EEG26385.1"/>
    <property type="molecule type" value="Genomic_DNA"/>
</dbReference>
<sequence>MCDISHGYLWTGDTTMEVVIITTMEPKMSFLQSKYGTPTLTWLLAEAATPAIYQPATGGMQRTEPATERDVNFQVKLDNDDATVQLLYEVDVPAAPLVMRLMLMETFDLAGTMFTAEDEAHIGEHVRSSQAIQALNQQMQTFGTMFEVPHPVIDPQQI</sequence>
<comment type="caution">
    <text evidence="1">The sequence shown here is derived from an EMBL/GenBank/DDBJ whole genome shotgun (WGS) entry which is preliminary data.</text>
</comment>
<reference evidence="1 2" key="1">
    <citation type="submission" date="2009-01" db="EMBL/GenBank/DDBJ databases">
        <authorList>
            <person name="Fulton L."/>
            <person name="Clifton S."/>
            <person name="Chinwalla A.T."/>
            <person name="Mitreva M."/>
            <person name="Sodergren E."/>
            <person name="Weinstock G."/>
            <person name="Clifton S."/>
            <person name="Dooling D.J."/>
            <person name="Fulton B."/>
            <person name="Minx P."/>
            <person name="Pepin K.H."/>
            <person name="Johnson M."/>
            <person name="Bhonagiri V."/>
            <person name="Nash W.E."/>
            <person name="Mardis E.R."/>
            <person name="Wilson R.K."/>
        </authorList>
    </citation>
    <scope>NUCLEOTIDE SEQUENCE [LARGE SCALE GENOMIC DNA]</scope>
    <source>
        <strain evidence="1 2">ATCC 33806</strain>
    </source>
</reference>
<dbReference type="HOGENOM" id="CLU_1666456_0_0_11"/>
<accession>C0E512</accession>
<dbReference type="AlphaFoldDB" id="C0E512"/>
<dbReference type="Proteomes" id="UP000006247">
    <property type="component" value="Unassembled WGS sequence"/>
</dbReference>